<dbReference type="Pfam" id="PF13909">
    <property type="entry name" value="zf-H2C2_5"/>
    <property type="match status" value="2"/>
</dbReference>
<evidence type="ECO:0000313" key="14">
    <source>
        <dbReference type="Proteomes" id="UP000324222"/>
    </source>
</evidence>
<protein>
    <submittedName>
        <fullName evidence="13">Zinc finger protein ZFAT</fullName>
    </submittedName>
</protein>
<gene>
    <name evidence="13" type="primary">Zfat_1</name>
    <name evidence="13" type="ORF">E2C01_097822</name>
</gene>
<feature type="domain" description="C2H2-type" evidence="12">
    <location>
        <begin position="98"/>
        <end position="125"/>
    </location>
</feature>
<keyword evidence="10" id="KW-0539">Nucleus</keyword>
<evidence type="ECO:0000313" key="13">
    <source>
        <dbReference type="EMBL" id="MPD02251.1"/>
    </source>
</evidence>
<proteinExistence type="inferred from homology"/>
<keyword evidence="7" id="KW-0805">Transcription regulation</keyword>
<evidence type="ECO:0000256" key="6">
    <source>
        <dbReference type="ARBA" id="ARBA00022833"/>
    </source>
</evidence>
<keyword evidence="14" id="KW-1185">Reference proteome</keyword>
<reference evidence="13 14" key="1">
    <citation type="submission" date="2019-05" db="EMBL/GenBank/DDBJ databases">
        <title>Another draft genome of Portunus trituberculatus and its Hox gene families provides insights of decapod evolution.</title>
        <authorList>
            <person name="Jeong J.-H."/>
            <person name="Song I."/>
            <person name="Kim S."/>
            <person name="Choi T."/>
            <person name="Kim D."/>
            <person name="Ryu S."/>
            <person name="Kim W."/>
        </authorList>
    </citation>
    <scope>NUCLEOTIDE SEQUENCE [LARGE SCALE GENOMIC DNA]</scope>
    <source>
        <tissue evidence="13">Muscle</tissue>
    </source>
</reference>
<evidence type="ECO:0000256" key="8">
    <source>
        <dbReference type="ARBA" id="ARBA00023125"/>
    </source>
</evidence>
<keyword evidence="9" id="KW-0804">Transcription</keyword>
<evidence type="ECO:0000256" key="7">
    <source>
        <dbReference type="ARBA" id="ARBA00023015"/>
    </source>
</evidence>
<dbReference type="InterPro" id="IPR036236">
    <property type="entry name" value="Znf_C2H2_sf"/>
</dbReference>
<dbReference type="GO" id="GO:0005634">
    <property type="term" value="C:nucleus"/>
    <property type="evidence" value="ECO:0007669"/>
    <property type="project" value="UniProtKB-SubCell"/>
</dbReference>
<evidence type="ECO:0000256" key="11">
    <source>
        <dbReference type="PROSITE-ProRule" id="PRU00042"/>
    </source>
</evidence>
<accession>A0A5B7JZM4</accession>
<dbReference type="GO" id="GO:0003700">
    <property type="term" value="F:DNA-binding transcription factor activity"/>
    <property type="evidence" value="ECO:0007669"/>
    <property type="project" value="TreeGrafter"/>
</dbReference>
<dbReference type="GO" id="GO:0000978">
    <property type="term" value="F:RNA polymerase II cis-regulatory region sequence-specific DNA binding"/>
    <property type="evidence" value="ECO:0007669"/>
    <property type="project" value="TreeGrafter"/>
</dbReference>
<evidence type="ECO:0000256" key="1">
    <source>
        <dbReference type="ARBA" id="ARBA00004123"/>
    </source>
</evidence>
<keyword evidence="8" id="KW-0238">DNA-binding</keyword>
<dbReference type="AlphaFoldDB" id="A0A5B7JZM4"/>
<dbReference type="GO" id="GO:0006357">
    <property type="term" value="P:regulation of transcription by RNA polymerase II"/>
    <property type="evidence" value="ECO:0007669"/>
    <property type="project" value="TreeGrafter"/>
</dbReference>
<keyword evidence="4" id="KW-0677">Repeat</keyword>
<comment type="subcellular location">
    <subcellularLocation>
        <location evidence="1">Nucleus</location>
    </subcellularLocation>
</comment>
<dbReference type="SMART" id="SM00355">
    <property type="entry name" value="ZnF_C2H2"/>
    <property type="match status" value="4"/>
</dbReference>
<dbReference type="OrthoDB" id="3561125at2759"/>
<dbReference type="InterPro" id="IPR013087">
    <property type="entry name" value="Znf_C2H2_type"/>
</dbReference>
<comment type="similarity">
    <text evidence="2">Belongs to the krueppel C2H2-type zinc-finger protein family.</text>
</comment>
<dbReference type="Gene3D" id="3.30.160.60">
    <property type="entry name" value="Classic Zinc Finger"/>
    <property type="match status" value="3"/>
</dbReference>
<dbReference type="PANTHER" id="PTHR24404">
    <property type="entry name" value="ZINC FINGER PROTEIN"/>
    <property type="match status" value="1"/>
</dbReference>
<keyword evidence="6" id="KW-0862">Zinc</keyword>
<sequence>MADEDPFKPLTMKMFQCSLCPYRTNRKNNMSKHIITMHTKMTREIRCCGSIFHSKWQVKHHNITVHSDGYHCSLCGRTFQRKDLRERHFSVHSGEKKFKCATCSYSSSHKSNLKRHWRVHRGCAAYFTHVPEIMAAPACLEMFSSPLLHTLRYSPRQPSPYLWSIEEGLRHSPLSVPTLDTHRSPVLAKQTHCPPLSAQDNDTGHRLPLFDSFVLWSSHGELMFVSVLNLRFAQSTVLC</sequence>
<evidence type="ECO:0000256" key="10">
    <source>
        <dbReference type="ARBA" id="ARBA00023242"/>
    </source>
</evidence>
<dbReference type="FunFam" id="3.30.160.60:FF:001156">
    <property type="entry name" value="Zinc finger protein 407"/>
    <property type="match status" value="1"/>
</dbReference>
<dbReference type="Proteomes" id="UP000324222">
    <property type="component" value="Unassembled WGS sequence"/>
</dbReference>
<dbReference type="GO" id="GO:0008270">
    <property type="term" value="F:zinc ion binding"/>
    <property type="evidence" value="ECO:0007669"/>
    <property type="project" value="UniProtKB-KW"/>
</dbReference>
<dbReference type="PROSITE" id="PS50157">
    <property type="entry name" value="ZINC_FINGER_C2H2_2"/>
    <property type="match status" value="2"/>
</dbReference>
<dbReference type="PANTHER" id="PTHR24404:SF114">
    <property type="entry name" value="KLUMPFUSS, ISOFORM B-RELATED"/>
    <property type="match status" value="1"/>
</dbReference>
<evidence type="ECO:0000259" key="12">
    <source>
        <dbReference type="PROSITE" id="PS50157"/>
    </source>
</evidence>
<evidence type="ECO:0000256" key="4">
    <source>
        <dbReference type="ARBA" id="ARBA00022737"/>
    </source>
</evidence>
<comment type="caution">
    <text evidence="13">The sequence shown here is derived from an EMBL/GenBank/DDBJ whole genome shotgun (WGS) entry which is preliminary data.</text>
</comment>
<evidence type="ECO:0000256" key="9">
    <source>
        <dbReference type="ARBA" id="ARBA00023163"/>
    </source>
</evidence>
<keyword evidence="5 11" id="KW-0863">Zinc-finger</keyword>
<evidence type="ECO:0000256" key="2">
    <source>
        <dbReference type="ARBA" id="ARBA00006991"/>
    </source>
</evidence>
<name>A0A5B7JZM4_PORTR</name>
<evidence type="ECO:0000256" key="5">
    <source>
        <dbReference type="ARBA" id="ARBA00022771"/>
    </source>
</evidence>
<keyword evidence="3" id="KW-0479">Metal-binding</keyword>
<evidence type="ECO:0000256" key="3">
    <source>
        <dbReference type="ARBA" id="ARBA00022723"/>
    </source>
</evidence>
<dbReference type="PROSITE" id="PS00028">
    <property type="entry name" value="ZINC_FINGER_C2H2_1"/>
    <property type="match status" value="1"/>
</dbReference>
<dbReference type="SUPFAM" id="SSF57667">
    <property type="entry name" value="beta-beta-alpha zinc fingers"/>
    <property type="match status" value="1"/>
</dbReference>
<dbReference type="EMBL" id="VSRR010130594">
    <property type="protein sequence ID" value="MPD02251.1"/>
    <property type="molecule type" value="Genomic_DNA"/>
</dbReference>
<feature type="domain" description="C2H2-type" evidence="12">
    <location>
        <begin position="70"/>
        <end position="97"/>
    </location>
</feature>
<organism evidence="13 14">
    <name type="scientific">Portunus trituberculatus</name>
    <name type="common">Swimming crab</name>
    <name type="synonym">Neptunus trituberculatus</name>
    <dbReference type="NCBI Taxonomy" id="210409"/>
    <lineage>
        <taxon>Eukaryota</taxon>
        <taxon>Metazoa</taxon>
        <taxon>Ecdysozoa</taxon>
        <taxon>Arthropoda</taxon>
        <taxon>Crustacea</taxon>
        <taxon>Multicrustacea</taxon>
        <taxon>Malacostraca</taxon>
        <taxon>Eumalacostraca</taxon>
        <taxon>Eucarida</taxon>
        <taxon>Decapoda</taxon>
        <taxon>Pleocyemata</taxon>
        <taxon>Brachyura</taxon>
        <taxon>Eubrachyura</taxon>
        <taxon>Portunoidea</taxon>
        <taxon>Portunidae</taxon>
        <taxon>Portuninae</taxon>
        <taxon>Portunus</taxon>
    </lineage>
</organism>
<dbReference type="InterPro" id="IPR050589">
    <property type="entry name" value="Ikaros_C2H2-ZF"/>
</dbReference>